<name>A0A0K0G5I2_STRVS</name>
<dbReference type="GO" id="GO:0016020">
    <property type="term" value="C:membrane"/>
    <property type="evidence" value="ECO:0007669"/>
    <property type="project" value="UniProtKB-SubCell"/>
</dbReference>
<evidence type="ECO:0000256" key="3">
    <source>
        <dbReference type="ARBA" id="ARBA00022692"/>
    </source>
</evidence>
<dbReference type="CDD" id="cd00637">
    <property type="entry name" value="7tm_classA_rhodopsin-like"/>
    <property type="match status" value="1"/>
</dbReference>
<reference evidence="9" key="2">
    <citation type="submission" date="2015-08" db="UniProtKB">
        <authorList>
            <consortium name="WormBaseParasite"/>
        </authorList>
    </citation>
    <scope>IDENTIFICATION</scope>
</reference>
<evidence type="ECO:0000256" key="6">
    <source>
        <dbReference type="RuleBase" id="RU280813"/>
    </source>
</evidence>
<dbReference type="GO" id="GO:0007606">
    <property type="term" value="P:sensory perception of chemical stimulus"/>
    <property type="evidence" value="ECO:0007669"/>
    <property type="project" value="UniProtKB-UniRule"/>
</dbReference>
<sequence length="227" mass="27071">MVDIILVVDFIQLIYKIPSMFLMMVSVHIIIKEIKNKNISFNNQFYTIIVCKLTNEIVYILTDFIFIKLPNWGFFNTFLEKNAWIATIFFILAALQIAFLFFTTLLISINRCVAVKYPLSYKIYFSKSKIVIILLSFFILSTMIGFGNIFFNAKYEKFELYGYFVPILKSKNVIYYQIFYRIFLYGLISIIMLKLYFIKKLFEDKILCIFNLFFNASIFFPLYIQHN</sequence>
<feature type="transmembrane region" description="Helical" evidence="6">
    <location>
        <begin position="206"/>
        <end position="224"/>
    </location>
</feature>
<reference evidence="8" key="1">
    <citation type="submission" date="2014-07" db="EMBL/GenBank/DDBJ databases">
        <authorList>
            <person name="Martin A.A"/>
            <person name="De Silva N."/>
        </authorList>
    </citation>
    <scope>NUCLEOTIDE SEQUENCE</scope>
</reference>
<keyword evidence="8" id="KW-1185">Reference proteome</keyword>
<keyword evidence="5 6" id="KW-0472">Membrane</keyword>
<evidence type="ECO:0000256" key="4">
    <source>
        <dbReference type="ARBA" id="ARBA00022989"/>
    </source>
</evidence>
<feature type="transmembrane region" description="Helical" evidence="6">
    <location>
        <begin position="43"/>
        <end position="62"/>
    </location>
</feature>
<comment type="subcellular location">
    <subcellularLocation>
        <location evidence="1">Membrane</location>
        <topology evidence="1">Multi-pass membrane protein</topology>
    </subcellularLocation>
</comment>
<dbReference type="Proteomes" id="UP000035680">
    <property type="component" value="Unassembled WGS sequence"/>
</dbReference>
<dbReference type="InterPro" id="IPR017452">
    <property type="entry name" value="GPCR_Rhodpsn_7TM"/>
</dbReference>
<dbReference type="AlphaFoldDB" id="A0A0K0G5I2"/>
<comment type="similarity">
    <text evidence="2 6">Belongs to the nematode receptor-like protein srg family.</text>
</comment>
<feature type="transmembrane region" description="Helical" evidence="6">
    <location>
        <begin position="13"/>
        <end position="31"/>
    </location>
</feature>
<feature type="transmembrane region" description="Helical" evidence="6">
    <location>
        <begin position="82"/>
        <end position="109"/>
    </location>
</feature>
<proteinExistence type="inferred from homology"/>
<evidence type="ECO:0000313" key="8">
    <source>
        <dbReference type="Proteomes" id="UP000035680"/>
    </source>
</evidence>
<organism evidence="8 9">
    <name type="scientific">Strongyloides venezuelensis</name>
    <name type="common">Threadworm</name>
    <dbReference type="NCBI Taxonomy" id="75913"/>
    <lineage>
        <taxon>Eukaryota</taxon>
        <taxon>Metazoa</taxon>
        <taxon>Ecdysozoa</taxon>
        <taxon>Nematoda</taxon>
        <taxon>Chromadorea</taxon>
        <taxon>Rhabditida</taxon>
        <taxon>Tylenchina</taxon>
        <taxon>Panagrolaimomorpha</taxon>
        <taxon>Strongyloidoidea</taxon>
        <taxon>Strongyloididae</taxon>
        <taxon>Strongyloides</taxon>
    </lineage>
</organism>
<feature type="transmembrane region" description="Helical" evidence="6">
    <location>
        <begin position="130"/>
        <end position="153"/>
    </location>
</feature>
<evidence type="ECO:0000256" key="1">
    <source>
        <dbReference type="ARBA" id="ARBA00004141"/>
    </source>
</evidence>
<accession>A0A0K0G5I2</accession>
<feature type="transmembrane region" description="Helical" evidence="6">
    <location>
        <begin position="173"/>
        <end position="197"/>
    </location>
</feature>
<dbReference type="PROSITE" id="PS50262">
    <property type="entry name" value="G_PROTEIN_RECEP_F1_2"/>
    <property type="match status" value="1"/>
</dbReference>
<dbReference type="Pfam" id="PF02118">
    <property type="entry name" value="Srg"/>
    <property type="match status" value="1"/>
</dbReference>
<feature type="domain" description="G-protein coupled receptors family 1 profile" evidence="7">
    <location>
        <begin position="22"/>
        <end position="227"/>
    </location>
</feature>
<evidence type="ECO:0000256" key="5">
    <source>
        <dbReference type="ARBA" id="ARBA00023136"/>
    </source>
</evidence>
<evidence type="ECO:0000313" key="9">
    <source>
        <dbReference type="WBParaSite" id="SVE_2000010666.1"/>
    </source>
</evidence>
<dbReference type="InterPro" id="IPR000609">
    <property type="entry name" value="7TM_GPCR_serpentine_rcpt_Srg"/>
</dbReference>
<keyword evidence="4 6" id="KW-1133">Transmembrane helix</keyword>
<comment type="caution">
    <text evidence="6">Lacks conserved residue(s) required for the propagation of feature annotation.</text>
</comment>
<dbReference type="WBParaSite" id="SVE_2000010666.1">
    <property type="protein sequence ID" value="SVE_2000010666.1"/>
    <property type="gene ID" value="SVE_2000010666"/>
</dbReference>
<keyword evidence="3 6" id="KW-0812">Transmembrane</keyword>
<protein>
    <recommendedName>
        <fullName evidence="6">Serpentine receptor class gamma</fullName>
    </recommendedName>
</protein>
<dbReference type="GO" id="GO:0004888">
    <property type="term" value="F:transmembrane signaling receptor activity"/>
    <property type="evidence" value="ECO:0007669"/>
    <property type="project" value="InterPro"/>
</dbReference>
<dbReference type="Gene3D" id="1.20.1070.10">
    <property type="entry name" value="Rhodopsin 7-helix transmembrane proteins"/>
    <property type="match status" value="1"/>
</dbReference>
<evidence type="ECO:0000256" key="2">
    <source>
        <dbReference type="ARBA" id="ARBA00005692"/>
    </source>
</evidence>
<evidence type="ECO:0000259" key="7">
    <source>
        <dbReference type="PROSITE" id="PS50262"/>
    </source>
</evidence>